<comment type="caution">
    <text evidence="10">The sequence shown here is derived from an EMBL/GenBank/DDBJ whole genome shotgun (WGS) entry which is preliminary data.</text>
</comment>
<dbReference type="EMBL" id="JAFHDT010000133">
    <property type="protein sequence ID" value="KAI7790401.1"/>
    <property type="molecule type" value="Genomic_DNA"/>
</dbReference>
<keyword evidence="5" id="KW-0378">Hydrolase</keyword>
<evidence type="ECO:0000256" key="6">
    <source>
        <dbReference type="ARBA" id="ARBA00022833"/>
    </source>
</evidence>
<evidence type="ECO:0000256" key="1">
    <source>
        <dbReference type="ARBA" id="ARBA00005234"/>
    </source>
</evidence>
<keyword evidence="2" id="KW-0645">Protease</keyword>
<dbReference type="InterPro" id="IPR019786">
    <property type="entry name" value="Zinc_finger_PHD-type_CS"/>
</dbReference>
<evidence type="ECO:0000313" key="11">
    <source>
        <dbReference type="Proteomes" id="UP001059041"/>
    </source>
</evidence>
<dbReference type="Pfam" id="PF02902">
    <property type="entry name" value="Peptidase_C48"/>
    <property type="match status" value="1"/>
</dbReference>
<dbReference type="PROSITE" id="PS01359">
    <property type="entry name" value="ZF_PHD_1"/>
    <property type="match status" value="1"/>
</dbReference>
<evidence type="ECO:0000259" key="9">
    <source>
        <dbReference type="PROSITE" id="PS50600"/>
    </source>
</evidence>
<feature type="domain" description="Ubiquitin-like protease family profile" evidence="9">
    <location>
        <begin position="1"/>
        <end position="126"/>
    </location>
</feature>
<dbReference type="Gene3D" id="3.40.395.10">
    <property type="entry name" value="Adenoviral Proteinase, Chain A"/>
    <property type="match status" value="1"/>
</dbReference>
<keyword evidence="3" id="KW-0479">Metal-binding</keyword>
<dbReference type="InterPro" id="IPR019787">
    <property type="entry name" value="Znf_PHD-finger"/>
</dbReference>
<keyword evidence="11" id="KW-1185">Reference proteome</keyword>
<evidence type="ECO:0000256" key="3">
    <source>
        <dbReference type="ARBA" id="ARBA00022723"/>
    </source>
</evidence>
<sequence length="223" mass="25462">MNHYTAGVILHEDSKSVRRQSLSKVQFDNYNAIVSFVNTKIMHWKLLYINPTESSVYLVDPFQTSAEQAESEMAANKFCEYFQTRTIHHRKRDWVDIKFKGAVMQHPVQQDGSSCGVIVMMMARAVIETFPKLPNMTFGTTKEEMVQERRALAVKVLEASVFDAENSCSMCSATRPPLPRLSVTDWIQCDSCSRWFHAQCVEMDSTQLKQAKNAAWDCCLCKA</sequence>
<dbReference type="GO" id="GO:0008234">
    <property type="term" value="F:cysteine-type peptidase activity"/>
    <property type="evidence" value="ECO:0007669"/>
    <property type="project" value="InterPro"/>
</dbReference>
<dbReference type="SUPFAM" id="SSF57903">
    <property type="entry name" value="FYVE/PHD zinc finger"/>
    <property type="match status" value="1"/>
</dbReference>
<dbReference type="PROSITE" id="PS50016">
    <property type="entry name" value="ZF_PHD_2"/>
    <property type="match status" value="1"/>
</dbReference>
<evidence type="ECO:0000256" key="4">
    <source>
        <dbReference type="ARBA" id="ARBA00022771"/>
    </source>
</evidence>
<protein>
    <recommendedName>
        <fullName evidence="12">PHD-type domain-containing protein</fullName>
    </recommendedName>
</protein>
<dbReference type="GO" id="GO:0006508">
    <property type="term" value="P:proteolysis"/>
    <property type="evidence" value="ECO:0007669"/>
    <property type="project" value="UniProtKB-KW"/>
</dbReference>
<dbReference type="InterPro" id="IPR038765">
    <property type="entry name" value="Papain-like_cys_pep_sf"/>
</dbReference>
<evidence type="ECO:0000256" key="5">
    <source>
        <dbReference type="ARBA" id="ARBA00022801"/>
    </source>
</evidence>
<dbReference type="SUPFAM" id="SSF54001">
    <property type="entry name" value="Cysteine proteinases"/>
    <property type="match status" value="1"/>
</dbReference>
<dbReference type="SMART" id="SM00249">
    <property type="entry name" value="PHD"/>
    <property type="match status" value="1"/>
</dbReference>
<name>A0A9W7T5G9_TRIRA</name>
<dbReference type="GO" id="GO:0008270">
    <property type="term" value="F:zinc ion binding"/>
    <property type="evidence" value="ECO:0007669"/>
    <property type="project" value="UniProtKB-KW"/>
</dbReference>
<evidence type="ECO:0000259" key="8">
    <source>
        <dbReference type="PROSITE" id="PS50016"/>
    </source>
</evidence>
<dbReference type="AlphaFoldDB" id="A0A9W7T5G9"/>
<comment type="similarity">
    <text evidence="1">Belongs to the peptidase C48 family.</text>
</comment>
<gene>
    <name evidence="10" type="ORF">IRJ41_005503</name>
</gene>
<dbReference type="PROSITE" id="PS50600">
    <property type="entry name" value="ULP_PROTEASE"/>
    <property type="match status" value="1"/>
</dbReference>
<evidence type="ECO:0000313" key="10">
    <source>
        <dbReference type="EMBL" id="KAI7790401.1"/>
    </source>
</evidence>
<dbReference type="InterPro" id="IPR013083">
    <property type="entry name" value="Znf_RING/FYVE/PHD"/>
</dbReference>
<dbReference type="Proteomes" id="UP001059041">
    <property type="component" value="Unassembled WGS sequence"/>
</dbReference>
<dbReference type="InterPro" id="IPR001965">
    <property type="entry name" value="Znf_PHD"/>
</dbReference>
<reference evidence="10" key="1">
    <citation type="submission" date="2021-02" db="EMBL/GenBank/DDBJ databases">
        <title>Comparative genomics reveals that relaxation of natural selection precedes convergent phenotypic evolution of cavefish.</title>
        <authorList>
            <person name="Peng Z."/>
        </authorList>
    </citation>
    <scope>NUCLEOTIDE SEQUENCE</scope>
    <source>
        <tissue evidence="10">Muscle</tissue>
    </source>
</reference>
<keyword evidence="4 7" id="KW-0863">Zinc-finger</keyword>
<dbReference type="Pfam" id="PF00628">
    <property type="entry name" value="PHD"/>
    <property type="match status" value="1"/>
</dbReference>
<proteinExistence type="inferred from homology"/>
<evidence type="ECO:0008006" key="12">
    <source>
        <dbReference type="Google" id="ProtNLM"/>
    </source>
</evidence>
<organism evidence="10 11">
    <name type="scientific">Triplophysa rosa</name>
    <name type="common">Cave loach</name>
    <dbReference type="NCBI Taxonomy" id="992332"/>
    <lineage>
        <taxon>Eukaryota</taxon>
        <taxon>Metazoa</taxon>
        <taxon>Chordata</taxon>
        <taxon>Craniata</taxon>
        <taxon>Vertebrata</taxon>
        <taxon>Euteleostomi</taxon>
        <taxon>Actinopterygii</taxon>
        <taxon>Neopterygii</taxon>
        <taxon>Teleostei</taxon>
        <taxon>Ostariophysi</taxon>
        <taxon>Cypriniformes</taxon>
        <taxon>Nemacheilidae</taxon>
        <taxon>Triplophysa</taxon>
    </lineage>
</organism>
<evidence type="ECO:0000256" key="7">
    <source>
        <dbReference type="PROSITE-ProRule" id="PRU00146"/>
    </source>
</evidence>
<dbReference type="InterPro" id="IPR011011">
    <property type="entry name" value="Znf_FYVE_PHD"/>
</dbReference>
<dbReference type="Gene3D" id="3.30.40.10">
    <property type="entry name" value="Zinc/RING finger domain, C3HC4 (zinc finger)"/>
    <property type="match status" value="1"/>
</dbReference>
<evidence type="ECO:0000256" key="2">
    <source>
        <dbReference type="ARBA" id="ARBA00022670"/>
    </source>
</evidence>
<dbReference type="InterPro" id="IPR003653">
    <property type="entry name" value="Peptidase_C48_C"/>
</dbReference>
<keyword evidence="6" id="KW-0862">Zinc</keyword>
<feature type="domain" description="PHD-type" evidence="8">
    <location>
        <begin position="165"/>
        <end position="223"/>
    </location>
</feature>
<accession>A0A9W7T5G9</accession>